<keyword evidence="3" id="KW-0862">Zinc</keyword>
<evidence type="ECO:0000313" key="6">
    <source>
        <dbReference type="Proteomes" id="UP000198211"/>
    </source>
</evidence>
<protein>
    <recommendedName>
        <fullName evidence="4">FLYWCH-type domain-containing protein</fullName>
    </recommendedName>
</protein>
<dbReference type="Gene3D" id="2.20.25.240">
    <property type="match status" value="1"/>
</dbReference>
<dbReference type="Proteomes" id="UP000198211">
    <property type="component" value="Unassembled WGS sequence"/>
</dbReference>
<name>A0A225W567_9STRA</name>
<evidence type="ECO:0000256" key="1">
    <source>
        <dbReference type="ARBA" id="ARBA00022723"/>
    </source>
</evidence>
<dbReference type="InterPro" id="IPR007588">
    <property type="entry name" value="Znf_FLYWCH"/>
</dbReference>
<dbReference type="AlphaFoldDB" id="A0A225W567"/>
<gene>
    <name evidence="5" type="ORF">PHMEG_00014102</name>
</gene>
<reference evidence="6" key="1">
    <citation type="submission" date="2017-03" db="EMBL/GenBank/DDBJ databases">
        <title>Phytopthora megakarya and P. palmivora, two closely related causual agents of cacao black pod achieved similar genome size and gene model numbers by different mechanisms.</title>
        <authorList>
            <person name="Ali S."/>
            <person name="Shao J."/>
            <person name="Larry D.J."/>
            <person name="Kronmiller B."/>
            <person name="Shen D."/>
            <person name="Strem M.D."/>
            <person name="Melnick R.L."/>
            <person name="Guiltinan M.J."/>
            <person name="Tyler B.M."/>
            <person name="Meinhardt L.W."/>
            <person name="Bailey B.A."/>
        </authorList>
    </citation>
    <scope>NUCLEOTIDE SEQUENCE [LARGE SCALE GENOMIC DNA]</scope>
    <source>
        <strain evidence="6">zdho120</strain>
    </source>
</reference>
<dbReference type="OrthoDB" id="124341at2759"/>
<feature type="domain" description="FLYWCH-type" evidence="4">
    <location>
        <begin position="3"/>
        <end position="41"/>
    </location>
</feature>
<dbReference type="Pfam" id="PF04500">
    <property type="entry name" value="FLYWCH"/>
    <property type="match status" value="1"/>
</dbReference>
<evidence type="ECO:0000256" key="2">
    <source>
        <dbReference type="ARBA" id="ARBA00022771"/>
    </source>
</evidence>
<keyword evidence="6" id="KW-1185">Reference proteome</keyword>
<evidence type="ECO:0000256" key="3">
    <source>
        <dbReference type="ARBA" id="ARBA00022833"/>
    </source>
</evidence>
<dbReference type="GO" id="GO:0008270">
    <property type="term" value="F:zinc ion binding"/>
    <property type="evidence" value="ECO:0007669"/>
    <property type="project" value="UniProtKB-KW"/>
</dbReference>
<evidence type="ECO:0000259" key="4">
    <source>
        <dbReference type="Pfam" id="PF04500"/>
    </source>
</evidence>
<dbReference type="EMBL" id="NBNE01001776">
    <property type="protein sequence ID" value="OWZ12695.1"/>
    <property type="molecule type" value="Genomic_DNA"/>
</dbReference>
<sequence>MKFNGHRYIVNTKRGPTTYYQCSTYRSSGCKCKLNVKIFDSGGSDVRETGEHSYRVQESATVLRPGRIWDRVTRELSAKYQSQAVKVLVRDEAINSFNYTRRQAGGGDVYRQIETLPAVVVSESDDRSFVQFNLFYENFGERQRILGMGHPDLICLLMYPGASLFIDATYSITPRPFQQTLVIMAHDPAYDVYISVLTILLEAKDERNYRHVLHGAALIKGVRDQFPGIHVIGCLFHWKQAIRRKLVDLRFSANQISEAMAPGVLDVLAVIARDEIRTKGIPYAMSLMSTKGCAQLWTRFWDYFIRTWMTMFPPTF</sequence>
<accession>A0A225W567</accession>
<keyword evidence="2" id="KW-0863">Zinc-finger</keyword>
<comment type="caution">
    <text evidence="5">The sequence shown here is derived from an EMBL/GenBank/DDBJ whole genome shotgun (WGS) entry which is preliminary data.</text>
</comment>
<keyword evidence="1" id="KW-0479">Metal-binding</keyword>
<evidence type="ECO:0000313" key="5">
    <source>
        <dbReference type="EMBL" id="OWZ12695.1"/>
    </source>
</evidence>
<organism evidence="5 6">
    <name type="scientific">Phytophthora megakarya</name>
    <dbReference type="NCBI Taxonomy" id="4795"/>
    <lineage>
        <taxon>Eukaryota</taxon>
        <taxon>Sar</taxon>
        <taxon>Stramenopiles</taxon>
        <taxon>Oomycota</taxon>
        <taxon>Peronosporomycetes</taxon>
        <taxon>Peronosporales</taxon>
        <taxon>Peronosporaceae</taxon>
        <taxon>Phytophthora</taxon>
    </lineage>
</organism>
<proteinExistence type="predicted"/>